<protein>
    <submittedName>
        <fullName evidence="1">Uncharacterized protein</fullName>
    </submittedName>
</protein>
<dbReference type="OrthoDB" id="9814022at2"/>
<evidence type="ECO:0000313" key="2">
    <source>
        <dbReference type="Proteomes" id="UP000321734"/>
    </source>
</evidence>
<proteinExistence type="predicted"/>
<organism evidence="1 2">
    <name type="scientific">Gelidibacter salicanalis</name>
    <dbReference type="NCBI Taxonomy" id="291193"/>
    <lineage>
        <taxon>Bacteria</taxon>
        <taxon>Pseudomonadati</taxon>
        <taxon>Bacteroidota</taxon>
        <taxon>Flavobacteriia</taxon>
        <taxon>Flavobacteriales</taxon>
        <taxon>Flavobacteriaceae</taxon>
        <taxon>Gelidibacter</taxon>
    </lineage>
</organism>
<name>A0A5C7APQ4_9FLAO</name>
<dbReference type="SUPFAM" id="SSF159941">
    <property type="entry name" value="MM3350-like"/>
    <property type="match status" value="1"/>
</dbReference>
<dbReference type="InterPro" id="IPR024047">
    <property type="entry name" value="MM3350-like_sf"/>
</dbReference>
<sequence length="264" mass="30245">MDSIMSEGKCIFCEKTFKKSGINRHFGKHLTEKSVNGKPGNSFHLKVETNSYWGSMPYFLSLWVDGNITMAQLDDFLRGIWLECCGHLSSFVIPKKLNEYEMFDFLEAEELFNSGKIAEYEAMMERSRGEIPMGRMASKTFYKGLKLQYQYDFGSTTELEITVFNEYPIASDEPIVLLSRNEPLPILCETCEKRPVVKMCNVCYGYDDEGIFCEKCAEKHKKKCDDFTDYAEMPVVNSPRMGVCAYDGGTIDLSRDKAKHLKVL</sequence>
<dbReference type="Gene3D" id="3.10.290.30">
    <property type="entry name" value="MM3350-like"/>
    <property type="match status" value="1"/>
</dbReference>
<comment type="caution">
    <text evidence="1">The sequence shown here is derived from an EMBL/GenBank/DDBJ whole genome shotgun (WGS) entry which is preliminary data.</text>
</comment>
<dbReference type="Proteomes" id="UP000321734">
    <property type="component" value="Unassembled WGS sequence"/>
</dbReference>
<evidence type="ECO:0000313" key="1">
    <source>
        <dbReference type="EMBL" id="TXE10357.1"/>
    </source>
</evidence>
<dbReference type="RefSeq" id="WP_146888220.1">
    <property type="nucleotide sequence ID" value="NZ_VORX01000001.1"/>
</dbReference>
<accession>A0A5C7APQ4</accession>
<dbReference type="AlphaFoldDB" id="A0A5C7APQ4"/>
<gene>
    <name evidence="1" type="ORF">ES711_00145</name>
</gene>
<dbReference type="EMBL" id="VORX01000001">
    <property type="protein sequence ID" value="TXE10357.1"/>
    <property type="molecule type" value="Genomic_DNA"/>
</dbReference>
<reference evidence="1 2" key="1">
    <citation type="submission" date="2019-08" db="EMBL/GenBank/DDBJ databases">
        <title>Genome sequence of Gelidibacter salicanalis IC162T.</title>
        <authorList>
            <person name="Bowman J.P."/>
        </authorList>
    </citation>
    <scope>NUCLEOTIDE SEQUENCE [LARGE SCALE GENOMIC DNA]</scope>
    <source>
        <strain evidence="1 2">IC162</strain>
    </source>
</reference>
<keyword evidence="2" id="KW-1185">Reference proteome</keyword>